<dbReference type="Proteomes" id="UP000286806">
    <property type="component" value="Unassembled WGS sequence"/>
</dbReference>
<name>A0A401JFQ0_9PROT</name>
<evidence type="ECO:0000313" key="1">
    <source>
        <dbReference type="EMBL" id="GBL46467.1"/>
    </source>
</evidence>
<evidence type="ECO:0008006" key="3">
    <source>
        <dbReference type="Google" id="ProtNLM"/>
    </source>
</evidence>
<sequence>METKQLKTREDVLADFASKGISISKWSKDHGLPPSVVYGVLNDRRKARIGVSHKAAVLLGIKHGEIVEGPQS</sequence>
<protein>
    <recommendedName>
        <fullName evidence="3">DNA-binding protein</fullName>
    </recommendedName>
</protein>
<dbReference type="EMBL" id="BGOW01000020">
    <property type="protein sequence ID" value="GBL46467.1"/>
    <property type="molecule type" value="Genomic_DNA"/>
</dbReference>
<reference evidence="1 2" key="1">
    <citation type="journal article" date="2019" name="Front. Microbiol.">
        <title>Genomes of Neutrophilic Sulfur-Oxidizing Chemolithoautotrophs Representing 9 Proteobacterial Species From 8 Genera.</title>
        <authorList>
            <person name="Watanabe T."/>
            <person name="Kojima H."/>
            <person name="Umezawa K."/>
            <person name="Hori C."/>
            <person name="Takasuka T.E."/>
            <person name="Kato Y."/>
            <person name="Fukui M."/>
        </authorList>
    </citation>
    <scope>NUCLEOTIDE SEQUENCE [LARGE SCALE GENOMIC DNA]</scope>
    <source>
        <strain evidence="1 2">TTN</strain>
    </source>
</reference>
<dbReference type="InterPro" id="IPR026365">
    <property type="entry name" value="BcepMu_gp16"/>
</dbReference>
<dbReference type="NCBIfam" id="TIGR04111">
    <property type="entry name" value="BcepMu_gp16"/>
    <property type="match status" value="1"/>
</dbReference>
<accession>A0A401JFQ0</accession>
<dbReference type="AlphaFoldDB" id="A0A401JFQ0"/>
<evidence type="ECO:0000313" key="2">
    <source>
        <dbReference type="Proteomes" id="UP000286806"/>
    </source>
</evidence>
<dbReference type="RefSeq" id="WP_124705254.1">
    <property type="nucleotide sequence ID" value="NZ_BGOW01000020.1"/>
</dbReference>
<comment type="caution">
    <text evidence="1">The sequence shown here is derived from an EMBL/GenBank/DDBJ whole genome shotgun (WGS) entry which is preliminary data.</text>
</comment>
<dbReference type="OrthoDB" id="5679056at2"/>
<organism evidence="1 2">
    <name type="scientific">Sulfuriferula multivorans</name>
    <dbReference type="NCBI Taxonomy" id="1559896"/>
    <lineage>
        <taxon>Bacteria</taxon>
        <taxon>Pseudomonadati</taxon>
        <taxon>Pseudomonadota</taxon>
        <taxon>Betaproteobacteria</taxon>
        <taxon>Nitrosomonadales</taxon>
        <taxon>Sulfuricellaceae</taxon>
        <taxon>Sulfuriferula</taxon>
    </lineage>
</organism>
<keyword evidence="2" id="KW-1185">Reference proteome</keyword>
<gene>
    <name evidence="1" type="ORF">SFMTTN_2281</name>
</gene>
<proteinExistence type="predicted"/>